<feature type="compositionally biased region" description="Acidic residues" evidence="1">
    <location>
        <begin position="46"/>
        <end position="59"/>
    </location>
</feature>
<dbReference type="EMBL" id="VMGI01000025">
    <property type="protein sequence ID" value="TSC93521.1"/>
    <property type="molecule type" value="Genomic_DNA"/>
</dbReference>
<dbReference type="AlphaFoldDB" id="A0A554LKX2"/>
<dbReference type="Proteomes" id="UP000315589">
    <property type="component" value="Unassembled WGS sequence"/>
</dbReference>
<evidence type="ECO:0000256" key="1">
    <source>
        <dbReference type="SAM" id="MobiDB-lite"/>
    </source>
</evidence>
<protein>
    <recommendedName>
        <fullName evidence="4">Cell division protein FtsZ</fullName>
    </recommendedName>
</protein>
<evidence type="ECO:0000313" key="3">
    <source>
        <dbReference type="Proteomes" id="UP000315589"/>
    </source>
</evidence>
<sequence>MSGEIKITVIATGFEYGQERLPKPKILTPIKQPEEIEPFISHSPIFEDDNSETTEDEMEVPAFIRRKLK</sequence>
<evidence type="ECO:0008006" key="4">
    <source>
        <dbReference type="Google" id="ProtNLM"/>
    </source>
</evidence>
<comment type="caution">
    <text evidence="2">The sequence shown here is derived from an EMBL/GenBank/DDBJ whole genome shotgun (WGS) entry which is preliminary data.</text>
</comment>
<organism evidence="2 3">
    <name type="scientific">Candidatus Berkelbacteria bacterium Licking1014_85</name>
    <dbReference type="NCBI Taxonomy" id="2017148"/>
    <lineage>
        <taxon>Bacteria</taxon>
        <taxon>Candidatus Berkelbacteria</taxon>
    </lineage>
</organism>
<gene>
    <name evidence="2" type="ORF">CEN91_231</name>
</gene>
<proteinExistence type="predicted"/>
<evidence type="ECO:0000313" key="2">
    <source>
        <dbReference type="EMBL" id="TSC93521.1"/>
    </source>
</evidence>
<reference evidence="2 3" key="1">
    <citation type="submission" date="2017-07" db="EMBL/GenBank/DDBJ databases">
        <title>Mechanisms for carbon and nitrogen cycling indicate functional differentiation within the Candidate Phyla Radiation.</title>
        <authorList>
            <person name="Danczak R.E."/>
            <person name="Johnston M.D."/>
            <person name="Kenah C."/>
            <person name="Slattery M."/>
            <person name="Wrighton K.C."/>
            <person name="Wilkins M.J."/>
        </authorList>
    </citation>
    <scope>NUCLEOTIDE SEQUENCE [LARGE SCALE GENOMIC DNA]</scope>
    <source>
        <strain evidence="2">Licking1014_85</strain>
    </source>
</reference>
<accession>A0A554LKX2</accession>
<name>A0A554LKX2_9BACT</name>
<feature type="region of interest" description="Disordered" evidence="1">
    <location>
        <begin position="37"/>
        <end position="59"/>
    </location>
</feature>